<sequence>MEDTPVNLAHAFANQAEEFEEKELWAKAMEAHFRAADQFVLAINYTSDPEVARTLKLLYATHNRQGKELQRRIEKQAQQSPKQPQERLNTPTSHRSRSKSGSAAPDKSNSTQRTHQLQSRKGSSSTLPTTYLSSQHALGVQIPSNNNEKMASDLLRSGFSSTSVNSNSGIRRNPVWSDSTTSIGVSKEMMTSTAPSISLEGSSSSEKIGDSYMVLQGHNDSTDDDDSDPFNKFWGIVETLVSKISNPLTNPVAFATVPLNASEYSRTPFDPNTIHPPLPFGNNISDVDNDSKVDELNAAMMESFFIIPKEQRLTGASGAYSHPSSTLSPGTHFSSGSRNTSKTLEEYAMENAQLKSVIDNLTKRMTTYEKAAEENSMLKSSILQFKNDLQKQAKRIKVSQEMLRSSYVAKQVSPESSTVASAQSLQKRIKELEEELHLTKAECEKQKSLAAKYKDRLNKIKDNARSKRQGGQQTENKSNDSSAIPDNV</sequence>
<keyword evidence="2" id="KW-1185">Reference proteome</keyword>
<reference evidence="1" key="1">
    <citation type="submission" date="2021-06" db="EMBL/GenBank/DDBJ databases">
        <authorList>
            <person name="Kallberg Y."/>
            <person name="Tangrot J."/>
            <person name="Rosling A."/>
        </authorList>
    </citation>
    <scope>NUCLEOTIDE SEQUENCE</scope>
    <source>
        <strain evidence="1">IL203A</strain>
    </source>
</reference>
<evidence type="ECO:0000313" key="1">
    <source>
        <dbReference type="EMBL" id="CAG8448341.1"/>
    </source>
</evidence>
<organism evidence="1 2">
    <name type="scientific">Dentiscutata heterogama</name>
    <dbReference type="NCBI Taxonomy" id="1316150"/>
    <lineage>
        <taxon>Eukaryota</taxon>
        <taxon>Fungi</taxon>
        <taxon>Fungi incertae sedis</taxon>
        <taxon>Mucoromycota</taxon>
        <taxon>Glomeromycotina</taxon>
        <taxon>Glomeromycetes</taxon>
        <taxon>Diversisporales</taxon>
        <taxon>Gigasporaceae</taxon>
        <taxon>Dentiscutata</taxon>
    </lineage>
</organism>
<protein>
    <submittedName>
        <fullName evidence="1">14730_t:CDS:1</fullName>
    </submittedName>
</protein>
<dbReference type="Proteomes" id="UP000789702">
    <property type="component" value="Unassembled WGS sequence"/>
</dbReference>
<name>A0ACA9K2H2_9GLOM</name>
<dbReference type="EMBL" id="CAJVPU010000373">
    <property type="protein sequence ID" value="CAG8448341.1"/>
    <property type="molecule type" value="Genomic_DNA"/>
</dbReference>
<proteinExistence type="predicted"/>
<comment type="caution">
    <text evidence="1">The sequence shown here is derived from an EMBL/GenBank/DDBJ whole genome shotgun (WGS) entry which is preliminary data.</text>
</comment>
<accession>A0ACA9K2H2</accession>
<evidence type="ECO:0000313" key="2">
    <source>
        <dbReference type="Proteomes" id="UP000789702"/>
    </source>
</evidence>
<gene>
    <name evidence="1" type="ORF">DHETER_LOCUS696</name>
</gene>